<dbReference type="InterPro" id="IPR013083">
    <property type="entry name" value="Znf_RING/FYVE/PHD"/>
</dbReference>
<feature type="compositionally biased region" description="Basic and acidic residues" evidence="11">
    <location>
        <begin position="606"/>
        <end position="617"/>
    </location>
</feature>
<feature type="domain" description="RING-type" evidence="12">
    <location>
        <begin position="27"/>
        <end position="69"/>
    </location>
</feature>
<feature type="region of interest" description="Disordered" evidence="11">
    <location>
        <begin position="750"/>
        <end position="807"/>
    </location>
</feature>
<evidence type="ECO:0000256" key="2">
    <source>
        <dbReference type="ARBA" id="ARBA00022723"/>
    </source>
</evidence>
<proteinExistence type="predicted"/>
<evidence type="ECO:0000256" key="10">
    <source>
        <dbReference type="PROSITE-ProRule" id="PRU00175"/>
    </source>
</evidence>
<feature type="compositionally biased region" description="Polar residues" evidence="11">
    <location>
        <begin position="266"/>
        <end position="287"/>
    </location>
</feature>
<organism evidence="13">
    <name type="scientific">Hypotaenidia okinawae</name>
    <dbReference type="NCBI Taxonomy" id="2861861"/>
    <lineage>
        <taxon>Eukaryota</taxon>
        <taxon>Metazoa</taxon>
        <taxon>Chordata</taxon>
        <taxon>Craniata</taxon>
        <taxon>Vertebrata</taxon>
        <taxon>Euteleostomi</taxon>
        <taxon>Archelosauria</taxon>
        <taxon>Archosauria</taxon>
        <taxon>Dinosauria</taxon>
        <taxon>Saurischia</taxon>
        <taxon>Theropoda</taxon>
        <taxon>Coelurosauria</taxon>
        <taxon>Aves</taxon>
        <taxon>Neognathae</taxon>
        <taxon>Neoaves</taxon>
        <taxon>Gruiformes</taxon>
        <taxon>Rallidae</taxon>
        <taxon>Hypotaenidia</taxon>
    </lineage>
</organism>
<dbReference type="Pfam" id="PF00097">
    <property type="entry name" value="zf-C3HC4"/>
    <property type="match status" value="1"/>
</dbReference>
<dbReference type="GO" id="GO:0045944">
    <property type="term" value="P:positive regulation of transcription by RNA polymerase II"/>
    <property type="evidence" value="ECO:0007669"/>
    <property type="project" value="TreeGrafter"/>
</dbReference>
<dbReference type="InterPro" id="IPR001841">
    <property type="entry name" value="Znf_RING"/>
</dbReference>
<evidence type="ECO:0000256" key="6">
    <source>
        <dbReference type="ARBA" id="ARBA00022833"/>
    </source>
</evidence>
<evidence type="ECO:0000256" key="9">
    <source>
        <dbReference type="ARBA" id="ARBA00023306"/>
    </source>
</evidence>
<feature type="compositionally biased region" description="Polar residues" evidence="11">
    <location>
        <begin position="1304"/>
        <end position="1320"/>
    </location>
</feature>
<dbReference type="GO" id="GO:0007095">
    <property type="term" value="P:mitotic G2 DNA damage checkpoint signaling"/>
    <property type="evidence" value="ECO:0007669"/>
    <property type="project" value="TreeGrafter"/>
</dbReference>
<feature type="compositionally biased region" description="Basic and acidic residues" evidence="11">
    <location>
        <begin position="583"/>
        <end position="599"/>
    </location>
</feature>
<dbReference type="PANTHER" id="PTHR13763:SF0">
    <property type="entry name" value="BREAST CANCER TYPE 1 SUSCEPTIBILITY PROTEIN"/>
    <property type="match status" value="1"/>
</dbReference>
<accession>A0A6G1RLP4</accession>
<feature type="compositionally biased region" description="Polar residues" evidence="11">
    <location>
        <begin position="1024"/>
        <end position="1042"/>
    </location>
</feature>
<keyword evidence="4" id="KW-0227">DNA damage</keyword>
<dbReference type="PROSITE" id="PS50089">
    <property type="entry name" value="ZF_RING_2"/>
    <property type="match status" value="1"/>
</dbReference>
<feature type="region of interest" description="Disordered" evidence="11">
    <location>
        <begin position="1060"/>
        <end position="1210"/>
    </location>
</feature>
<dbReference type="PIRSF" id="PIRSF001734">
    <property type="entry name" value="BRCA1"/>
    <property type="match status" value="1"/>
</dbReference>
<evidence type="ECO:0000256" key="1">
    <source>
        <dbReference type="ARBA" id="ARBA00004123"/>
    </source>
</evidence>
<evidence type="ECO:0000256" key="7">
    <source>
        <dbReference type="ARBA" id="ARBA00023204"/>
    </source>
</evidence>
<evidence type="ECO:0000256" key="3">
    <source>
        <dbReference type="ARBA" id="ARBA00022737"/>
    </source>
</evidence>
<dbReference type="InterPro" id="IPR025994">
    <property type="entry name" value="BRCA1_serine_dom"/>
</dbReference>
<dbReference type="InterPro" id="IPR018957">
    <property type="entry name" value="Znf_C3HC4_RING-type"/>
</dbReference>
<feature type="compositionally biased region" description="Polar residues" evidence="11">
    <location>
        <begin position="552"/>
        <end position="562"/>
    </location>
</feature>
<feature type="compositionally biased region" description="Polar residues" evidence="11">
    <location>
        <begin position="1120"/>
        <end position="1129"/>
    </location>
</feature>
<keyword evidence="3" id="KW-0677">Repeat</keyword>
<sequence length="1433" mass="156659">MRRMDFSVVAVRDVQNVLSAMQKSLECPICLDTVKEPVSTKCDHVFCRFCMFKLLSKKKKGVTECPLCKTEVTKRSLKENSRFKQLIEGLLETIHAFELDTGVKFLSSYPFPKPSKEATAPELSCKENSVVQSKGFRNRKKSTRENGQENCTLEVTVDPEPPGTRVRRCSLRNKPQKQDSEKGVYIELGSDSSQELFKQASNTGLEDKEVLPTSSLKKLEPKRVEKWNKSSCNTQPDKLGAKEIIQPKVIGASDGSKEGLSKRSTRISTECAQPGQGNVTESQSSPSDVLPVDLLAEQCDRRGSASPLRNGDTPFFNDTEETDAEQAQCHSKCKEFDLKDSSESRLDKSKGRDIFLQSEEAVEVYEPEEDSLCEKELPLEKLLQTETPPCATPNQVSRKRLKRSIQKVNEWFSKSKKILSSSSSQDDSAGTTDASGEGDGCLSDKDSSISEKTDPMVESMEIAEVQGNKIWSKQAAENIKDKIFGKTYERERKSSPYVILRDTIPITRKEEVTADKCLNNSSHDGRKRKRKTARVLQPEDFIKKKDPEVDGSPSTGPPTSVNWGLGDAEKRCDESAAVNKSHLSGDREHNTLAELEEGRGSIQKTAAEKVTGKHGDGDLELSNWDQKSTKKRGSAAKRCRSSSRTMCALQLVVDRNSVSPDPAEPQIDSYPSSEEPARGVCEQSRLRRSRRLQVLAEEQTKETGKGVRKNESDHGGSVSGVQRNVLVHASEDQDLCEPQSVLSCTSLADLEGGGLEPKETPIGLKGSSDPAEHRKGLHCPTTSCQHSSCSSSAPDAGSQEGEILGSPLLLRSPSVSVVETASHPTEEMTEACAAAPQGGGHDMQNVPRDFQTEKLPVAKNGSELTKEAEDSEVDTQYLRNIFRHSKRLSFSLHPTPMKVCAAEDAASETLKVSCADQVENKHSKYLKPEDLQEEKTAAESLSRVCEREKLEMCESVCVSPVSSFVGTTEHMHTGEHQRDASGVANQGSLTPVRMGAAGTEDKNRLRDGEQGNEKPVSPDMGNELRQNPTESNRSPSDASGTEKQVFLRADLNAVGEACFSSESRRAGKAKALDGKRHFQSKSVSKREGKQVKGNEEQATQTGSIGMPECLVTEALKEPLQENSDSTRLSETLEGLLCSDDDAEENTSFSDTHRRETSAVFVKRSDSTLVKEPPNKNVSSKQRSQGIRRSRRKARQLQSSGEESSEEGDLPSFRALIFGTAARTPLQVDKPVTSVVESSASPITLPHDGIHDDNTQMSEAALSSRHVSPSQESECSVNLFSSQSDESVDGAQELKEPSLPVHASKQASNGSGSKEASQSSVGGLKRSKADFKNKCQEDPNMGTNLGEASGYDSETSNVEDTCGAFSQGEILTTQQKNAMQKNLKKLQKEMAVLEAVLKQHGSQDSEFAPVHRKPPPSSGEGTLGMEQLGQEQGK</sequence>
<feature type="region of interest" description="Disordered" evidence="11">
    <location>
        <begin position="227"/>
        <end position="327"/>
    </location>
</feature>
<dbReference type="GO" id="GO:0043009">
    <property type="term" value="P:chordate embryonic development"/>
    <property type="evidence" value="ECO:0007669"/>
    <property type="project" value="TreeGrafter"/>
</dbReference>
<dbReference type="SUPFAM" id="SSF57850">
    <property type="entry name" value="RING/U-box"/>
    <property type="match status" value="1"/>
</dbReference>
<feature type="compositionally biased region" description="Polar residues" evidence="11">
    <location>
        <begin position="425"/>
        <end position="434"/>
    </location>
</feature>
<reference evidence="13" key="2">
    <citation type="submission" date="2020-03" db="EMBL/GenBank/DDBJ databases">
        <authorList>
            <consortium name="Environmental Genome Science Research Promotion Project"/>
            <person name="Nakajima N."/>
            <person name="Onuma M."/>
            <person name="Endoh D."/>
        </authorList>
    </citation>
    <scope>NUCLEOTIDE SEQUENCE</scope>
</reference>
<evidence type="ECO:0000256" key="11">
    <source>
        <dbReference type="SAM" id="MobiDB-lite"/>
    </source>
</evidence>
<evidence type="ECO:0000313" key="13">
    <source>
        <dbReference type="EMBL" id="LAC39895.1"/>
    </source>
</evidence>
<protein>
    <submittedName>
        <fullName evidence="13">BRCA1, DNA repair associated</fullName>
    </submittedName>
</protein>
<keyword evidence="8" id="KW-0539">Nucleus</keyword>
<feature type="compositionally biased region" description="Basic and acidic residues" evidence="11">
    <location>
        <begin position="1326"/>
        <end position="1336"/>
    </location>
</feature>
<dbReference type="GO" id="GO:0000724">
    <property type="term" value="P:double-strand break repair via homologous recombination"/>
    <property type="evidence" value="ECO:0007669"/>
    <property type="project" value="TreeGrafter"/>
</dbReference>
<feature type="compositionally biased region" description="Polar residues" evidence="11">
    <location>
        <begin position="1175"/>
        <end position="1184"/>
    </location>
</feature>
<keyword evidence="7" id="KW-0234">DNA repair</keyword>
<keyword evidence="5 10" id="KW-0863">Zinc-finger</keyword>
<keyword evidence="9" id="KW-0131">Cell cycle</keyword>
<dbReference type="CDD" id="cd16498">
    <property type="entry name" value="RING-HC_BRCA1"/>
    <property type="match status" value="1"/>
</dbReference>
<evidence type="ECO:0000259" key="12">
    <source>
        <dbReference type="PROSITE" id="PS50089"/>
    </source>
</evidence>
<dbReference type="GO" id="GO:0004842">
    <property type="term" value="F:ubiquitin-protein transferase activity"/>
    <property type="evidence" value="ECO:0007669"/>
    <property type="project" value="TreeGrafter"/>
</dbReference>
<dbReference type="FunFam" id="3.30.40.10:FF:000213">
    <property type="entry name" value="Breast cancer type 1 susceptibility protein homolog"/>
    <property type="match status" value="1"/>
</dbReference>
<feature type="region of interest" description="Disordered" evidence="11">
    <location>
        <begin position="971"/>
        <end position="1044"/>
    </location>
</feature>
<feature type="region of interest" description="Disordered" evidence="11">
    <location>
        <begin position="417"/>
        <end position="457"/>
    </location>
</feature>
<feature type="compositionally biased region" description="Low complexity" evidence="11">
    <location>
        <begin position="778"/>
        <end position="807"/>
    </location>
</feature>
<dbReference type="GO" id="GO:0070531">
    <property type="term" value="C:BRCA1-A complex"/>
    <property type="evidence" value="ECO:0007669"/>
    <property type="project" value="TreeGrafter"/>
</dbReference>
<evidence type="ECO:0000256" key="5">
    <source>
        <dbReference type="ARBA" id="ARBA00022771"/>
    </source>
</evidence>
<feature type="compositionally biased region" description="Basic residues" evidence="11">
    <location>
        <begin position="629"/>
        <end position="641"/>
    </location>
</feature>
<feature type="compositionally biased region" description="Basic and acidic residues" evidence="11">
    <location>
        <begin position="1084"/>
        <end position="1095"/>
    </location>
</feature>
<keyword evidence="6" id="KW-0862">Zinc</keyword>
<dbReference type="InterPro" id="IPR031099">
    <property type="entry name" value="BRCA1-associated"/>
</dbReference>
<feature type="compositionally biased region" description="Basic and acidic residues" evidence="11">
    <location>
        <begin position="1062"/>
        <end position="1076"/>
    </location>
</feature>
<feature type="region of interest" description="Disordered" evidence="11">
    <location>
        <begin position="515"/>
        <end position="719"/>
    </location>
</feature>
<keyword evidence="2" id="KW-0479">Metal-binding</keyword>
<dbReference type="SMART" id="SM00184">
    <property type="entry name" value="RING"/>
    <property type="match status" value="1"/>
</dbReference>
<feature type="compositionally biased region" description="Polar residues" evidence="11">
    <location>
        <begin position="1264"/>
        <end position="1284"/>
    </location>
</feature>
<feature type="compositionally biased region" description="Basic and acidic residues" evidence="11">
    <location>
        <begin position="698"/>
        <end position="714"/>
    </location>
</feature>
<feature type="compositionally biased region" description="Basic and acidic residues" evidence="11">
    <location>
        <begin position="999"/>
        <end position="1012"/>
    </location>
</feature>
<feature type="compositionally biased region" description="Basic and acidic residues" evidence="11">
    <location>
        <begin position="442"/>
        <end position="455"/>
    </location>
</feature>
<dbReference type="PROSITE" id="PS00518">
    <property type="entry name" value="ZF_RING_1"/>
    <property type="match status" value="1"/>
</dbReference>
<evidence type="ECO:0000256" key="8">
    <source>
        <dbReference type="ARBA" id="ARBA00023242"/>
    </source>
</evidence>
<dbReference type="PANTHER" id="PTHR13763">
    <property type="entry name" value="BREAST CANCER TYPE 1 SUSCEPTIBILITY PROTEIN BRCA1"/>
    <property type="match status" value="1"/>
</dbReference>
<feature type="region of interest" description="Disordered" evidence="11">
    <location>
        <begin position="1399"/>
        <end position="1433"/>
    </location>
</feature>
<dbReference type="EMBL" id="ICPP01007251">
    <property type="protein sequence ID" value="LAC39895.1"/>
    <property type="molecule type" value="Transcribed_RNA"/>
</dbReference>
<name>A0A6G1RLP4_9GRUI</name>
<feature type="region of interest" description="Disordered" evidence="11">
    <location>
        <begin position="1223"/>
        <end position="1359"/>
    </location>
</feature>
<dbReference type="GO" id="GO:0008270">
    <property type="term" value="F:zinc ion binding"/>
    <property type="evidence" value="ECO:0007669"/>
    <property type="project" value="UniProtKB-KW"/>
</dbReference>
<comment type="subcellular location">
    <subcellularLocation>
        <location evidence="1">Nucleus</location>
    </subcellularLocation>
</comment>
<reference evidence="13" key="1">
    <citation type="submission" date="2020-03" db="EMBL/GenBank/DDBJ databases">
        <title>Okinawa Rail whole genome shotgun sequence.</title>
        <authorList>
            <person name="Nakajima N."/>
            <person name="Onuma M."/>
            <person name="Endoh D."/>
        </authorList>
    </citation>
    <scope>NUCLEOTIDE SEQUENCE</scope>
</reference>
<evidence type="ECO:0000256" key="4">
    <source>
        <dbReference type="ARBA" id="ARBA00022763"/>
    </source>
</evidence>
<feature type="compositionally biased region" description="Basic residues" evidence="11">
    <location>
        <begin position="1185"/>
        <end position="1194"/>
    </location>
</feature>
<dbReference type="Gene3D" id="3.30.40.10">
    <property type="entry name" value="Zinc/RING finger domain, C3HC4 (zinc finger)"/>
    <property type="match status" value="1"/>
</dbReference>
<dbReference type="Pfam" id="PF12820">
    <property type="entry name" value="BRCT_assoc"/>
    <property type="match status" value="1"/>
</dbReference>
<dbReference type="InterPro" id="IPR017907">
    <property type="entry name" value="Znf_RING_CS"/>
</dbReference>
<dbReference type="GO" id="GO:0031436">
    <property type="term" value="C:BRCA1-BARD1 complex"/>
    <property type="evidence" value="ECO:0007669"/>
    <property type="project" value="TreeGrafter"/>
</dbReference>